<sequence>MNTVADGDGGSSATLESPDTSTTGREPTTDVVYQTLSNQRRRSVLRALLATERLTVRELTAYVAARECDVPVPSLEYKQRKRVYTSLVQTHLPAMAKNGVVDYDKSRGTVSRTDVTTAFAPYLGERQVETPVADADWGKRYLALAASFVVVAGLGWLGVPLLGSMPGFVYGGLFAGVLAVTAGIHLNTERTASGTNGSRSSENPRRRPGDWAFWRRTE</sequence>
<feature type="transmembrane region" description="Helical" evidence="2">
    <location>
        <begin position="168"/>
        <end position="186"/>
    </location>
</feature>
<dbReference type="Gene3D" id="1.10.10.10">
    <property type="entry name" value="Winged helix-like DNA-binding domain superfamily/Winged helix DNA-binding domain"/>
    <property type="match status" value="1"/>
</dbReference>
<feature type="transmembrane region" description="Helical" evidence="2">
    <location>
        <begin position="141"/>
        <end position="162"/>
    </location>
</feature>
<evidence type="ECO:0000256" key="2">
    <source>
        <dbReference type="SAM" id="Phobius"/>
    </source>
</evidence>
<keyword evidence="2" id="KW-0472">Membrane</keyword>
<keyword evidence="2" id="KW-0812">Transmembrane</keyword>
<dbReference type="Proteomes" id="UP001597034">
    <property type="component" value="Unassembled WGS sequence"/>
</dbReference>
<keyword evidence="2" id="KW-1133">Transmembrane helix</keyword>
<organism evidence="4 5">
    <name type="scientific">Haloarchaeobius litoreus</name>
    <dbReference type="NCBI Taxonomy" id="755306"/>
    <lineage>
        <taxon>Archaea</taxon>
        <taxon>Methanobacteriati</taxon>
        <taxon>Methanobacteriota</taxon>
        <taxon>Stenosarchaea group</taxon>
        <taxon>Halobacteria</taxon>
        <taxon>Halobacteriales</taxon>
        <taxon>Halorubellaceae</taxon>
        <taxon>Haloarchaeobius</taxon>
    </lineage>
</organism>
<gene>
    <name evidence="4" type="ORF">ACFSBL_06115</name>
</gene>
<name>A0ABD6DIS2_9EURY</name>
<dbReference type="InterPro" id="IPR055768">
    <property type="entry name" value="DUF7344"/>
</dbReference>
<feature type="compositionally biased region" description="Basic and acidic residues" evidence="1">
    <location>
        <begin position="202"/>
        <end position="218"/>
    </location>
</feature>
<dbReference type="InterPro" id="IPR036388">
    <property type="entry name" value="WH-like_DNA-bd_sf"/>
</dbReference>
<feature type="compositionally biased region" description="Polar residues" evidence="1">
    <location>
        <begin position="190"/>
        <end position="201"/>
    </location>
</feature>
<evidence type="ECO:0000256" key="1">
    <source>
        <dbReference type="SAM" id="MobiDB-lite"/>
    </source>
</evidence>
<reference evidence="4 5" key="1">
    <citation type="journal article" date="2019" name="Int. J. Syst. Evol. Microbiol.">
        <title>The Global Catalogue of Microorganisms (GCM) 10K type strain sequencing project: providing services to taxonomists for standard genome sequencing and annotation.</title>
        <authorList>
            <consortium name="The Broad Institute Genomics Platform"/>
            <consortium name="The Broad Institute Genome Sequencing Center for Infectious Disease"/>
            <person name="Wu L."/>
            <person name="Ma J."/>
        </authorList>
    </citation>
    <scope>NUCLEOTIDE SEQUENCE [LARGE SCALE GENOMIC DNA]</scope>
    <source>
        <strain evidence="4 5">CGMCC 1.10390</strain>
    </source>
</reference>
<feature type="domain" description="DUF7344" evidence="3">
    <location>
        <begin position="34"/>
        <end position="111"/>
    </location>
</feature>
<dbReference type="RefSeq" id="WP_256399235.1">
    <property type="nucleotide sequence ID" value="NZ_JANHJR010000001.1"/>
</dbReference>
<evidence type="ECO:0000313" key="4">
    <source>
        <dbReference type="EMBL" id="MFD1645252.1"/>
    </source>
</evidence>
<feature type="compositionally biased region" description="Polar residues" evidence="1">
    <location>
        <begin position="11"/>
        <end position="29"/>
    </location>
</feature>
<accession>A0ABD6DIS2</accession>
<feature type="region of interest" description="Disordered" evidence="1">
    <location>
        <begin position="1"/>
        <end position="29"/>
    </location>
</feature>
<proteinExistence type="predicted"/>
<evidence type="ECO:0000313" key="5">
    <source>
        <dbReference type="Proteomes" id="UP001597034"/>
    </source>
</evidence>
<comment type="caution">
    <text evidence="4">The sequence shown here is derived from an EMBL/GenBank/DDBJ whole genome shotgun (WGS) entry which is preliminary data.</text>
</comment>
<dbReference type="EMBL" id="JBHUDO010000002">
    <property type="protein sequence ID" value="MFD1645252.1"/>
    <property type="molecule type" value="Genomic_DNA"/>
</dbReference>
<dbReference type="Pfam" id="PF24035">
    <property type="entry name" value="DUF7344"/>
    <property type="match status" value="1"/>
</dbReference>
<protein>
    <recommendedName>
        <fullName evidence="3">DUF7344 domain-containing protein</fullName>
    </recommendedName>
</protein>
<feature type="region of interest" description="Disordered" evidence="1">
    <location>
        <begin position="190"/>
        <end position="218"/>
    </location>
</feature>
<keyword evidence="5" id="KW-1185">Reference proteome</keyword>
<evidence type="ECO:0000259" key="3">
    <source>
        <dbReference type="Pfam" id="PF24035"/>
    </source>
</evidence>
<dbReference type="AlphaFoldDB" id="A0ABD6DIS2"/>